<dbReference type="NCBIfam" id="TIGR00197">
    <property type="entry name" value="yjeF_nterm"/>
    <property type="match status" value="1"/>
</dbReference>
<keyword evidence="1" id="KW-0547">Nucleotide-binding</keyword>
<dbReference type="RefSeq" id="WP_128216235.1">
    <property type="nucleotide sequence ID" value="NZ_RBZY01000002.1"/>
</dbReference>
<dbReference type="InterPro" id="IPR004443">
    <property type="entry name" value="YjeF_N_dom"/>
</dbReference>
<name>A0A3S3N241_9MICO</name>
<feature type="binding site" evidence="1">
    <location>
        <position position="158"/>
    </location>
    <ligand>
        <name>(6S)-NADPHX</name>
        <dbReference type="ChEBI" id="CHEBI:64076"/>
    </ligand>
</feature>
<dbReference type="GO" id="GO:0052856">
    <property type="term" value="F:NAD(P)HX epimerase activity"/>
    <property type="evidence" value="ECO:0007669"/>
    <property type="project" value="UniProtKB-UniRule"/>
</dbReference>
<feature type="binding site" evidence="1">
    <location>
        <begin position="58"/>
        <end position="62"/>
    </location>
    <ligand>
        <name>(6S)-NADPHX</name>
        <dbReference type="ChEBI" id="CHEBI:64076"/>
    </ligand>
</feature>
<dbReference type="GO" id="GO:0046872">
    <property type="term" value="F:metal ion binding"/>
    <property type="evidence" value="ECO:0007669"/>
    <property type="project" value="UniProtKB-KW"/>
</dbReference>
<keyword evidence="1" id="KW-0630">Potassium</keyword>
<dbReference type="GO" id="GO:0000166">
    <property type="term" value="F:nucleotide binding"/>
    <property type="evidence" value="ECO:0007669"/>
    <property type="project" value="UniProtKB-KW"/>
</dbReference>
<evidence type="ECO:0000313" key="4">
    <source>
        <dbReference type="Proteomes" id="UP000285970"/>
    </source>
</evidence>
<comment type="caution">
    <text evidence="1">Lacks conserved residue(s) required for the propagation of feature annotation.</text>
</comment>
<dbReference type="HAMAP" id="MF_01966">
    <property type="entry name" value="NADHX_epimerase"/>
    <property type="match status" value="1"/>
</dbReference>
<feature type="binding site" evidence="1">
    <location>
        <position position="161"/>
    </location>
    <ligand>
        <name>K(+)</name>
        <dbReference type="ChEBI" id="CHEBI:29103"/>
    </ligand>
</feature>
<dbReference type="EC" id="5.1.99.6" evidence="1"/>
<comment type="function">
    <text evidence="1">Catalyzes the epimerization of the S- and R-forms of NAD(P)HX, a damaged form of NAD(P)H that is a result of enzymatic or heat-dependent hydration. This is a prerequisite for the S-specific NAD(P)H-hydrate dehydratase to allow the repair of both epimers of NAD(P)HX.</text>
</comment>
<protein>
    <recommendedName>
        <fullName evidence="1">NAD(P)H-hydrate epimerase</fullName>
        <ecNumber evidence="1">5.1.99.6</ecNumber>
    </recommendedName>
    <alternativeName>
        <fullName evidence="1">NAD(P)HX epimerase</fullName>
    </alternativeName>
</protein>
<dbReference type="InterPro" id="IPR036652">
    <property type="entry name" value="YjeF_N_dom_sf"/>
</dbReference>
<feature type="domain" description="YjeF N-terminal" evidence="2">
    <location>
        <begin position="9"/>
        <end position="215"/>
    </location>
</feature>
<comment type="catalytic activity">
    <reaction evidence="1">
        <text>(6R)-NADHX = (6S)-NADHX</text>
        <dbReference type="Rhea" id="RHEA:32215"/>
        <dbReference type="ChEBI" id="CHEBI:64074"/>
        <dbReference type="ChEBI" id="CHEBI:64075"/>
        <dbReference type="EC" id="5.1.99.6"/>
    </reaction>
</comment>
<comment type="cofactor">
    <cofactor evidence="1">
        <name>K(+)</name>
        <dbReference type="ChEBI" id="CHEBI:29103"/>
    </cofactor>
    <text evidence="1">Binds 1 potassium ion per subunit.</text>
</comment>
<dbReference type="Gene3D" id="3.40.50.10260">
    <property type="entry name" value="YjeF N-terminal domain"/>
    <property type="match status" value="1"/>
</dbReference>
<dbReference type="SUPFAM" id="SSF64153">
    <property type="entry name" value="YjeF N-terminal domain-like"/>
    <property type="match status" value="1"/>
</dbReference>
<organism evidence="3 4">
    <name type="scientific">Microbacterium enclense</name>
    <dbReference type="NCBI Taxonomy" id="993073"/>
    <lineage>
        <taxon>Bacteria</taxon>
        <taxon>Bacillati</taxon>
        <taxon>Actinomycetota</taxon>
        <taxon>Actinomycetes</taxon>
        <taxon>Micrococcales</taxon>
        <taxon>Microbacteriaceae</taxon>
        <taxon>Microbacterium</taxon>
    </lineage>
</organism>
<accession>A0A3S3N241</accession>
<keyword evidence="1" id="KW-0520">NAD</keyword>
<evidence type="ECO:0000259" key="2">
    <source>
        <dbReference type="PROSITE" id="PS51385"/>
    </source>
</evidence>
<dbReference type="PROSITE" id="PS51385">
    <property type="entry name" value="YJEF_N"/>
    <property type="match status" value="1"/>
</dbReference>
<keyword evidence="1 3" id="KW-0413">Isomerase</keyword>
<evidence type="ECO:0000313" key="3">
    <source>
        <dbReference type="EMBL" id="RWR23176.1"/>
    </source>
</evidence>
<dbReference type="OrthoDB" id="9806925at2"/>
<proteinExistence type="inferred from homology"/>
<dbReference type="EMBL" id="RBZY01000002">
    <property type="protein sequence ID" value="RWR23176.1"/>
    <property type="molecule type" value="Genomic_DNA"/>
</dbReference>
<feature type="binding site" evidence="1">
    <location>
        <position position="59"/>
    </location>
    <ligand>
        <name>K(+)</name>
        <dbReference type="ChEBI" id="CHEBI:29103"/>
    </ligand>
</feature>
<reference evidence="3 4" key="1">
    <citation type="journal article" date="2018" name="Front. Microbiol.">
        <title>Novel Insights Into Bacterial Dimethylsulfoniopropionate Catabolism in the East China Sea.</title>
        <authorList>
            <person name="Liu J."/>
            <person name="Liu J."/>
            <person name="Zhang S.H."/>
            <person name="Liang J."/>
            <person name="Lin H."/>
            <person name="Song D."/>
            <person name="Yang G.P."/>
            <person name="Todd J.D."/>
            <person name="Zhang X.H."/>
        </authorList>
    </citation>
    <scope>NUCLEOTIDE SEQUENCE [LARGE SCALE GENOMIC DNA]</scope>
    <source>
        <strain evidence="3 4">ZYFD042</strain>
    </source>
</reference>
<sequence length="235" mass="24142">MTDRIVAYTADAIRSAEAPLLAAGRPLMRDAARALADVVVEELARTPGSVLVLAGSGDNGGDALFAAADFARQADRVDIVLTRDRVHREALDAAVAAGARLRDASEICLADADHALVVDGILGIGASPDARLRGTGRAVVEALLPAVVAERVRVVAADVPSGLHPDTGEADAAVLPAHVTVTFGAVKAGLLRGRGPELSGRVVLVDLGLEPQLRLVQPAITAAVPIVRHTPAERA</sequence>
<dbReference type="Proteomes" id="UP000285970">
    <property type="component" value="Unassembled WGS sequence"/>
</dbReference>
<feature type="binding site" evidence="1">
    <location>
        <position position="119"/>
    </location>
    <ligand>
        <name>K(+)</name>
        <dbReference type="ChEBI" id="CHEBI:29103"/>
    </ligand>
</feature>
<comment type="similarity">
    <text evidence="1">Belongs to the NnrE/AIBP family.</text>
</comment>
<keyword evidence="1" id="KW-0521">NADP</keyword>
<keyword evidence="1" id="KW-0479">Metal-binding</keyword>
<dbReference type="Pfam" id="PF03853">
    <property type="entry name" value="YjeF_N"/>
    <property type="match status" value="1"/>
</dbReference>
<gene>
    <name evidence="1" type="primary">nnrE</name>
    <name evidence="3" type="ORF">D8Y23_00565</name>
</gene>
<evidence type="ECO:0000256" key="1">
    <source>
        <dbReference type="HAMAP-Rule" id="MF_01966"/>
    </source>
</evidence>
<comment type="catalytic activity">
    <reaction evidence="1">
        <text>(6R)-NADPHX = (6S)-NADPHX</text>
        <dbReference type="Rhea" id="RHEA:32227"/>
        <dbReference type="ChEBI" id="CHEBI:64076"/>
        <dbReference type="ChEBI" id="CHEBI:64077"/>
        <dbReference type="EC" id="5.1.99.6"/>
    </reaction>
</comment>
<comment type="caution">
    <text evidence="3">The sequence shown here is derived from an EMBL/GenBank/DDBJ whole genome shotgun (WGS) entry which is preliminary data.</text>
</comment>
<dbReference type="AlphaFoldDB" id="A0A3S3N241"/>